<dbReference type="AlphaFoldDB" id="A0AAN8S738"/>
<evidence type="ECO:0000256" key="7">
    <source>
        <dbReference type="PROSITE-ProRule" id="PRU00339"/>
    </source>
</evidence>
<dbReference type="InterPro" id="IPR019734">
    <property type="entry name" value="TPR_rpt"/>
</dbReference>
<evidence type="ECO:0000256" key="3">
    <source>
        <dbReference type="ARBA" id="ARBA00022490"/>
    </source>
</evidence>
<dbReference type="SUPFAM" id="SSF48452">
    <property type="entry name" value="TPR-like"/>
    <property type="match status" value="1"/>
</dbReference>
<dbReference type="FunFam" id="1.25.10.10:FF:000043">
    <property type="entry name" value="Unc-45 myosin chaperone B"/>
    <property type="match status" value="1"/>
</dbReference>
<dbReference type="GO" id="GO:0030154">
    <property type="term" value="P:cell differentiation"/>
    <property type="evidence" value="ECO:0007669"/>
    <property type="project" value="UniProtKB-KW"/>
</dbReference>
<evidence type="ECO:0000256" key="5">
    <source>
        <dbReference type="ARBA" id="ARBA00022782"/>
    </source>
</evidence>
<feature type="repeat" description="TPR" evidence="7">
    <location>
        <begin position="11"/>
        <end position="44"/>
    </location>
</feature>
<dbReference type="PANTHER" id="PTHR45994">
    <property type="entry name" value="FI21225P1"/>
    <property type="match status" value="1"/>
</dbReference>
<dbReference type="InterPro" id="IPR016024">
    <property type="entry name" value="ARM-type_fold"/>
</dbReference>
<dbReference type="InterPro" id="IPR011989">
    <property type="entry name" value="ARM-like"/>
</dbReference>
<evidence type="ECO:0000256" key="4">
    <source>
        <dbReference type="ARBA" id="ARBA00022541"/>
    </source>
</evidence>
<dbReference type="EMBL" id="JAWJWE010000004">
    <property type="protein sequence ID" value="KAK6636536.1"/>
    <property type="molecule type" value="Genomic_DNA"/>
</dbReference>
<protein>
    <recommendedName>
        <fullName evidence="8">UNC-45/Cro1/She4 central domain-containing protein</fullName>
    </recommendedName>
</protein>
<dbReference type="PROSITE" id="PS50005">
    <property type="entry name" value="TPR"/>
    <property type="match status" value="2"/>
</dbReference>
<organism evidence="9 10">
    <name type="scientific">Polyplax serrata</name>
    <name type="common">Common mouse louse</name>
    <dbReference type="NCBI Taxonomy" id="468196"/>
    <lineage>
        <taxon>Eukaryota</taxon>
        <taxon>Metazoa</taxon>
        <taxon>Ecdysozoa</taxon>
        <taxon>Arthropoda</taxon>
        <taxon>Hexapoda</taxon>
        <taxon>Insecta</taxon>
        <taxon>Pterygota</taxon>
        <taxon>Neoptera</taxon>
        <taxon>Paraneoptera</taxon>
        <taxon>Psocodea</taxon>
        <taxon>Troctomorpha</taxon>
        <taxon>Phthiraptera</taxon>
        <taxon>Anoplura</taxon>
        <taxon>Polyplacidae</taxon>
        <taxon>Polyplax</taxon>
    </lineage>
</organism>
<dbReference type="GO" id="GO:0051879">
    <property type="term" value="F:Hsp90 protein binding"/>
    <property type="evidence" value="ECO:0007669"/>
    <property type="project" value="TreeGrafter"/>
</dbReference>
<keyword evidence="2" id="KW-0217">Developmental protein</keyword>
<dbReference type="Gene3D" id="1.25.10.10">
    <property type="entry name" value="Leucine-rich Repeat Variant"/>
    <property type="match status" value="2"/>
</dbReference>
<dbReference type="GO" id="GO:0048471">
    <property type="term" value="C:perinuclear region of cytoplasm"/>
    <property type="evidence" value="ECO:0007669"/>
    <property type="project" value="UniProtKB-SubCell"/>
</dbReference>
<dbReference type="Gene3D" id="1.25.40.10">
    <property type="entry name" value="Tetratricopeptide repeat domain"/>
    <property type="match status" value="1"/>
</dbReference>
<dbReference type="PANTHER" id="PTHR45994:SF1">
    <property type="entry name" value="FI21225P1"/>
    <property type="match status" value="1"/>
</dbReference>
<evidence type="ECO:0000259" key="8">
    <source>
        <dbReference type="Pfam" id="PF11701"/>
    </source>
</evidence>
<feature type="domain" description="UNC-45/Cro1/She4 central" evidence="8">
    <location>
        <begin position="307"/>
        <end position="493"/>
    </location>
</feature>
<sequence>MTAPSENLEMADRFKEEGNENFKQGNYRAALKLYTKAIECTPGETDEKCIYYKNRAAANLKLGKFEQAVKDTDKALNISPRDPKALFRRCQALECLDRFEEAYRDARAVLENEPSNKAIQPVLERLHNIVQKRYHENTLTINKVNKMKEIAFDIEQDKEKRETAFNNLLILAREKTGADIIWKENLTSKLTNIIKVEKNEAIVLTVIRIITELCKSDLSRLKKLLQELGVPWFIDILNSDKEERVNSAQYCLQAILNTLSGLDNKPDSKPNGELCDQNRTEIDTLLTCLLFSTTSRTISALARDAVLELITRNVHYSAINWAERLVEIKGIQRIVEVAGELQEFKYESSMDITSNTRNIVAVCLSRIYDNMYYDKARQKFVACVEEFIKEKLLNPDMESKVRAIAAITTLLIGPLDVGNTIIAKEGIMEMILVMAGTEDVLQQKVACECIIAASSKKDKVTTIVNQGAPILKKLYNSKDDGIKVRALVGLCKLGASGGSDASIRPFAEGATKKLAEACRKFLVKPDTDRELRRWAAEGLSYLTLDAEVKEKLIEDKTAIHALVELAKTGEQNVVYGVVTTLVNLVNAYEQQEIMPEMIELAKFAKHHIPQEHEFDDPDFVTKRIDILTKEGVTTALVALAKTESDNSKELISRVFNAICSQQDLRGLVVQQGGAKVLLPMALNGTTNGKKQASQALARIGITINPEVAFPGQRILEVIRPLLNLLHPDCSALENFEALMALCNLASVSSNVRKRILSENGLHKVESYMFEEHLLLRRAATQVVTNLIMEEDVIEKYEGENDKTKYLFLLCFEEDIETVEAASGALAMLTSVSKKCCEKLFSVSNWLEVFQYLLSNPNTGIQHRALVIVMNIFKHDKEMATKLIETNVMDILMALTKVGDGKITDLANEALKMAEDLKLIAKVTDNSTDAINSNTVEDDPEMPELE</sequence>
<dbReference type="SMART" id="SM00028">
    <property type="entry name" value="TPR"/>
    <property type="match status" value="3"/>
</dbReference>
<gene>
    <name evidence="9" type="ORF">RUM43_010198</name>
</gene>
<dbReference type="InterPro" id="IPR024660">
    <property type="entry name" value="UCS_central_dom"/>
</dbReference>
<proteinExistence type="predicted"/>
<accession>A0AAN8S738</accession>
<keyword evidence="5" id="KW-0221">Differentiation</keyword>
<evidence type="ECO:0000256" key="2">
    <source>
        <dbReference type="ARBA" id="ARBA00022473"/>
    </source>
</evidence>
<feature type="repeat" description="TPR" evidence="7">
    <location>
        <begin position="49"/>
        <end position="82"/>
    </location>
</feature>
<evidence type="ECO:0000256" key="1">
    <source>
        <dbReference type="ARBA" id="ARBA00004556"/>
    </source>
</evidence>
<keyword evidence="4" id="KW-0517">Myogenesis</keyword>
<dbReference type="SUPFAM" id="SSF48371">
    <property type="entry name" value="ARM repeat"/>
    <property type="match status" value="2"/>
</dbReference>
<name>A0AAN8S738_POLSC</name>
<keyword evidence="6" id="KW-0143">Chaperone</keyword>
<evidence type="ECO:0000313" key="9">
    <source>
        <dbReference type="EMBL" id="KAK6636536.1"/>
    </source>
</evidence>
<comment type="caution">
    <text evidence="9">The sequence shown here is derived from an EMBL/GenBank/DDBJ whole genome shotgun (WGS) entry which is preliminary data.</text>
</comment>
<dbReference type="InterPro" id="IPR011990">
    <property type="entry name" value="TPR-like_helical_dom_sf"/>
</dbReference>
<dbReference type="GO" id="GO:0007517">
    <property type="term" value="P:muscle organ development"/>
    <property type="evidence" value="ECO:0007669"/>
    <property type="project" value="UniProtKB-KW"/>
</dbReference>
<keyword evidence="7" id="KW-0802">TPR repeat</keyword>
<dbReference type="Pfam" id="PF11701">
    <property type="entry name" value="UNC45-central"/>
    <property type="match status" value="1"/>
</dbReference>
<reference evidence="9 10" key="1">
    <citation type="submission" date="2023-10" db="EMBL/GenBank/DDBJ databases">
        <title>Genomes of two closely related lineages of the louse Polyplax serrata with different host specificities.</title>
        <authorList>
            <person name="Martinu J."/>
            <person name="Tarabai H."/>
            <person name="Stefka J."/>
            <person name="Hypsa V."/>
        </authorList>
    </citation>
    <scope>NUCLEOTIDE SEQUENCE [LARGE SCALE GENOMIC DNA]</scope>
    <source>
        <strain evidence="9">HR10_N</strain>
    </source>
</reference>
<evidence type="ECO:0000313" key="10">
    <source>
        <dbReference type="Proteomes" id="UP001372834"/>
    </source>
</evidence>
<dbReference type="Proteomes" id="UP001372834">
    <property type="component" value="Unassembled WGS sequence"/>
</dbReference>
<evidence type="ECO:0000256" key="6">
    <source>
        <dbReference type="ARBA" id="ARBA00023186"/>
    </source>
</evidence>
<comment type="subcellular location">
    <subcellularLocation>
        <location evidence="1">Cytoplasm</location>
        <location evidence="1">Perinuclear region</location>
    </subcellularLocation>
</comment>
<keyword evidence="3" id="KW-0963">Cytoplasm</keyword>